<feature type="transmembrane region" description="Helical" evidence="6">
    <location>
        <begin position="237"/>
        <end position="257"/>
    </location>
</feature>
<evidence type="ECO:0000256" key="2">
    <source>
        <dbReference type="ARBA" id="ARBA00007511"/>
    </source>
</evidence>
<gene>
    <name evidence="7" type="ORF">FC83_GL000138</name>
</gene>
<accession>A0A0R1XRI1</accession>
<feature type="transmembrane region" description="Helical" evidence="6">
    <location>
        <begin position="40"/>
        <end position="65"/>
    </location>
</feature>
<comment type="caution">
    <text evidence="7">The sequence shown here is derived from an EMBL/GenBank/DDBJ whole genome shotgun (WGS) entry which is preliminary data.</text>
</comment>
<comment type="subcellular location">
    <subcellularLocation>
        <location evidence="1">Membrane</location>
        <topology evidence="1">Multi-pass membrane protein</topology>
    </subcellularLocation>
</comment>
<organism evidence="7 8">
    <name type="scientific">Agrilactobacillus composti DSM 18527 = JCM 14202</name>
    <dbReference type="NCBI Taxonomy" id="1423734"/>
    <lineage>
        <taxon>Bacteria</taxon>
        <taxon>Bacillati</taxon>
        <taxon>Bacillota</taxon>
        <taxon>Bacilli</taxon>
        <taxon>Lactobacillales</taxon>
        <taxon>Lactobacillaceae</taxon>
        <taxon>Agrilactobacillus</taxon>
    </lineage>
</organism>
<dbReference type="Proteomes" id="UP000051236">
    <property type="component" value="Unassembled WGS sequence"/>
</dbReference>
<feature type="transmembrane region" description="Helical" evidence="6">
    <location>
        <begin position="77"/>
        <end position="97"/>
    </location>
</feature>
<dbReference type="Pfam" id="PF03741">
    <property type="entry name" value="TerC"/>
    <property type="match status" value="1"/>
</dbReference>
<evidence type="ECO:0000256" key="6">
    <source>
        <dbReference type="SAM" id="Phobius"/>
    </source>
</evidence>
<proteinExistence type="inferred from homology"/>
<evidence type="ECO:0000256" key="5">
    <source>
        <dbReference type="ARBA" id="ARBA00023136"/>
    </source>
</evidence>
<comment type="similarity">
    <text evidence="2">Belongs to the TerC family.</text>
</comment>
<dbReference type="PANTHER" id="PTHR30238">
    <property type="entry name" value="MEMBRANE BOUND PREDICTED REDOX MODULATOR"/>
    <property type="match status" value="1"/>
</dbReference>
<dbReference type="EMBL" id="AZGA01000065">
    <property type="protein sequence ID" value="KRM32855.1"/>
    <property type="molecule type" value="Genomic_DNA"/>
</dbReference>
<evidence type="ECO:0000256" key="4">
    <source>
        <dbReference type="ARBA" id="ARBA00022989"/>
    </source>
</evidence>
<dbReference type="InterPro" id="IPR022493">
    <property type="entry name" value="CHP03716_TM_YkoY"/>
</dbReference>
<feature type="transmembrane region" description="Helical" evidence="6">
    <location>
        <begin position="179"/>
        <end position="199"/>
    </location>
</feature>
<sequence length="266" mass="29886">MIQAGLTCEVAAIMQAIVELYQPFFQLANWQAVITSVDDWLIILSLILMECLLSVDNAIVLAAQTQILPTKAQQEKSLFYGLLGAYIFRFLVIGIGVFLIKFWIIKVLGAVYLLYLSLKYFYDRHNPDKVKQKSTSDFQDGKKHLLPLFWRVVLAIEAMDIVFSIDSVLAALAISNNPVIVLIGGIIGILAMRGIAQVIMRLMQKVPELEIMAYGLIGFIAIKLFLTIPAIDIEIPNLIFAIIVFGSIFLTVIYHNVKAKRHPKKF</sequence>
<dbReference type="STRING" id="1423734.FC83_GL000138"/>
<protein>
    <submittedName>
        <fullName evidence="7">Tellurium resistance protein</fullName>
    </submittedName>
</protein>
<evidence type="ECO:0000256" key="1">
    <source>
        <dbReference type="ARBA" id="ARBA00004141"/>
    </source>
</evidence>
<dbReference type="PATRIC" id="fig|1423734.3.peg.137"/>
<dbReference type="eggNOG" id="COG0861">
    <property type="taxonomic scope" value="Bacteria"/>
</dbReference>
<keyword evidence="5 6" id="KW-0472">Membrane</keyword>
<evidence type="ECO:0000256" key="3">
    <source>
        <dbReference type="ARBA" id="ARBA00022692"/>
    </source>
</evidence>
<dbReference type="GO" id="GO:0016020">
    <property type="term" value="C:membrane"/>
    <property type="evidence" value="ECO:0007669"/>
    <property type="project" value="UniProtKB-SubCell"/>
</dbReference>
<dbReference type="AlphaFoldDB" id="A0A0R1XRI1"/>
<keyword evidence="3 6" id="KW-0812">Transmembrane</keyword>
<feature type="transmembrane region" description="Helical" evidence="6">
    <location>
        <begin position="103"/>
        <end position="122"/>
    </location>
</feature>
<feature type="transmembrane region" description="Helical" evidence="6">
    <location>
        <begin position="211"/>
        <end position="231"/>
    </location>
</feature>
<name>A0A0R1XRI1_9LACO</name>
<dbReference type="NCBIfam" id="TIGR03716">
    <property type="entry name" value="R_switched_YkoY"/>
    <property type="match status" value="1"/>
</dbReference>
<keyword evidence="4 6" id="KW-1133">Transmembrane helix</keyword>
<keyword evidence="8" id="KW-1185">Reference proteome</keyword>
<evidence type="ECO:0000313" key="8">
    <source>
        <dbReference type="Proteomes" id="UP000051236"/>
    </source>
</evidence>
<dbReference type="InterPro" id="IPR005496">
    <property type="entry name" value="Integral_membrane_TerC"/>
</dbReference>
<dbReference type="PANTHER" id="PTHR30238:SF6">
    <property type="entry name" value="TERC-LIKE PROTEIN"/>
    <property type="match status" value="1"/>
</dbReference>
<reference evidence="7 8" key="1">
    <citation type="journal article" date="2015" name="Genome Announc.">
        <title>Expanding the biotechnology potential of lactobacilli through comparative genomics of 213 strains and associated genera.</title>
        <authorList>
            <person name="Sun Z."/>
            <person name="Harris H.M."/>
            <person name="McCann A."/>
            <person name="Guo C."/>
            <person name="Argimon S."/>
            <person name="Zhang W."/>
            <person name="Yang X."/>
            <person name="Jeffery I.B."/>
            <person name="Cooney J.C."/>
            <person name="Kagawa T.F."/>
            <person name="Liu W."/>
            <person name="Song Y."/>
            <person name="Salvetti E."/>
            <person name="Wrobel A."/>
            <person name="Rasinkangas P."/>
            <person name="Parkhill J."/>
            <person name="Rea M.C."/>
            <person name="O'Sullivan O."/>
            <person name="Ritari J."/>
            <person name="Douillard F.P."/>
            <person name="Paul Ross R."/>
            <person name="Yang R."/>
            <person name="Briner A.E."/>
            <person name="Felis G.E."/>
            <person name="de Vos W.M."/>
            <person name="Barrangou R."/>
            <person name="Klaenhammer T.R."/>
            <person name="Caufield P.W."/>
            <person name="Cui Y."/>
            <person name="Zhang H."/>
            <person name="O'Toole P.W."/>
        </authorList>
    </citation>
    <scope>NUCLEOTIDE SEQUENCE [LARGE SCALE GENOMIC DNA]</scope>
    <source>
        <strain evidence="7 8">DSM 18527</strain>
    </source>
</reference>
<evidence type="ECO:0000313" key="7">
    <source>
        <dbReference type="EMBL" id="KRM32855.1"/>
    </source>
</evidence>